<dbReference type="Gene3D" id="2.130.10.10">
    <property type="entry name" value="YVTN repeat-like/Quinoprotein amine dehydrogenase"/>
    <property type="match status" value="2"/>
</dbReference>
<sequence length="610" mass="68160">MGSKVHRFRCYNPKPQPINCASINKSTHQLAIARGDASIEIWDVKFAPYPIKCIPGVENGSVEAISWVQERLLSTGLGGALVEWDLEALALKTSTLLTGYAAWCLDVTADNTLAAVGTEQGYINLFNVENNDIVYQKLFDKQEGSVDSIRVWNVKTGQATCRLSVSKRGEEVIVWCLAFLSDDTIVSGDSLGRLSFWDSTIGDQIETFTTHKADITALAVSDDELNLYCSGVDPTIAHFVRVQDSQDKKATTTIIGIEKETTRSMWAKNVQKHIHEHDVRVIITHGNQQISAGISGYLVFTSYPPLWTMRIPPMIAAPRYTTYLEIWKLGSYAIDKSGNAITSTSSRDTEGQNNKKTNHVKENQVQIEQDTMDDIYKHTIPNHQRGKTALDITEKPTKLLTIHTKHKRHIRCCELSPTGEFGDQQRILLSKLSVHGIKSCDRVAFTEDSRTMVAHAPGALHVLQVDPDVGATLVHTINTDKYFSTKTILHLVISKRTPSGATYLVAADTRCGLAVWTLHGMKFEHHVTLPTYHCVPSALSVVSEHEIIEFELSSKTFMEWPDLVLPEQWFARTSAIQSVTKHPLRKAVRIILIQMPTMAIKALRQHNRAR</sequence>
<dbReference type="STRING" id="104452.A0A0L7LRF9"/>
<dbReference type="GO" id="GO:0032040">
    <property type="term" value="C:small-subunit processome"/>
    <property type="evidence" value="ECO:0007669"/>
    <property type="project" value="TreeGrafter"/>
</dbReference>
<evidence type="ECO:0000313" key="1">
    <source>
        <dbReference type="EMBL" id="KOB78040.1"/>
    </source>
</evidence>
<protein>
    <submittedName>
        <fullName evidence="1">Cirhin</fullName>
    </submittedName>
</protein>
<keyword evidence="2" id="KW-1185">Reference proteome</keyword>
<dbReference type="GO" id="GO:0003723">
    <property type="term" value="F:RNA binding"/>
    <property type="evidence" value="ECO:0007669"/>
    <property type="project" value="TreeGrafter"/>
</dbReference>
<dbReference type="GO" id="GO:0034455">
    <property type="term" value="C:t-UTP complex"/>
    <property type="evidence" value="ECO:0007669"/>
    <property type="project" value="TreeGrafter"/>
</dbReference>
<evidence type="ECO:0000313" key="2">
    <source>
        <dbReference type="Proteomes" id="UP000037510"/>
    </source>
</evidence>
<comment type="caution">
    <text evidence="1">The sequence shown here is derived from an EMBL/GenBank/DDBJ whole genome shotgun (WGS) entry which is preliminary data.</text>
</comment>
<dbReference type="SUPFAM" id="SSF50978">
    <property type="entry name" value="WD40 repeat-like"/>
    <property type="match status" value="1"/>
</dbReference>
<accession>A0A0L7LRF9</accession>
<dbReference type="PANTHER" id="PTHR44163">
    <property type="entry name" value="U3 SMALL NUCLEOLAR RNA-ASSOCIATED PROTEIN 4 HOMOLOG"/>
    <property type="match status" value="1"/>
</dbReference>
<dbReference type="EMBL" id="JTDY01000254">
    <property type="protein sequence ID" value="KOB78040.1"/>
    <property type="molecule type" value="Genomic_DNA"/>
</dbReference>
<dbReference type="InterPro" id="IPR046351">
    <property type="entry name" value="UTP4"/>
</dbReference>
<organism evidence="1 2">
    <name type="scientific">Operophtera brumata</name>
    <name type="common">Winter moth</name>
    <name type="synonym">Phalaena brumata</name>
    <dbReference type="NCBI Taxonomy" id="104452"/>
    <lineage>
        <taxon>Eukaryota</taxon>
        <taxon>Metazoa</taxon>
        <taxon>Ecdysozoa</taxon>
        <taxon>Arthropoda</taxon>
        <taxon>Hexapoda</taxon>
        <taxon>Insecta</taxon>
        <taxon>Pterygota</taxon>
        <taxon>Neoptera</taxon>
        <taxon>Endopterygota</taxon>
        <taxon>Lepidoptera</taxon>
        <taxon>Glossata</taxon>
        <taxon>Ditrysia</taxon>
        <taxon>Geometroidea</taxon>
        <taxon>Geometridae</taxon>
        <taxon>Larentiinae</taxon>
        <taxon>Operophtera</taxon>
    </lineage>
</organism>
<reference evidence="1 2" key="1">
    <citation type="journal article" date="2015" name="Genome Biol. Evol.">
        <title>The genome of winter moth (Operophtera brumata) provides a genomic perspective on sexual dimorphism and phenology.</title>
        <authorList>
            <person name="Derks M.F."/>
            <person name="Smit S."/>
            <person name="Salis L."/>
            <person name="Schijlen E."/>
            <person name="Bossers A."/>
            <person name="Mateman C."/>
            <person name="Pijl A.S."/>
            <person name="de Ridder D."/>
            <person name="Groenen M.A."/>
            <person name="Visser M.E."/>
            <person name="Megens H.J."/>
        </authorList>
    </citation>
    <scope>NUCLEOTIDE SEQUENCE [LARGE SCALE GENOMIC DNA]</scope>
    <source>
        <strain evidence="1">WM2013NL</strain>
        <tissue evidence="1">Head and thorax</tissue>
    </source>
</reference>
<dbReference type="SMART" id="SM00320">
    <property type="entry name" value="WD40"/>
    <property type="match status" value="5"/>
</dbReference>
<proteinExistence type="predicted"/>
<dbReference type="InterPro" id="IPR015943">
    <property type="entry name" value="WD40/YVTN_repeat-like_dom_sf"/>
</dbReference>
<dbReference type="GO" id="GO:0000462">
    <property type="term" value="P:maturation of SSU-rRNA from tricistronic rRNA transcript (SSU-rRNA, 5.8S rRNA, LSU-rRNA)"/>
    <property type="evidence" value="ECO:0007669"/>
    <property type="project" value="InterPro"/>
</dbReference>
<gene>
    <name evidence="1" type="ORF">OBRU01_00416</name>
</gene>
<dbReference type="GO" id="GO:0030686">
    <property type="term" value="C:90S preribosome"/>
    <property type="evidence" value="ECO:0007669"/>
    <property type="project" value="InterPro"/>
</dbReference>
<name>A0A0L7LRF9_OPEBR</name>
<dbReference type="AlphaFoldDB" id="A0A0L7LRF9"/>
<dbReference type="InterPro" id="IPR036322">
    <property type="entry name" value="WD40_repeat_dom_sf"/>
</dbReference>
<dbReference type="PANTHER" id="PTHR44163:SF1">
    <property type="entry name" value="U3 SMALL NUCLEOLAR RNA-ASSOCIATED PROTEIN 4 HOMOLOG"/>
    <property type="match status" value="1"/>
</dbReference>
<dbReference type="Proteomes" id="UP000037510">
    <property type="component" value="Unassembled WGS sequence"/>
</dbReference>
<dbReference type="InterPro" id="IPR001680">
    <property type="entry name" value="WD40_rpt"/>
</dbReference>
<dbReference type="Pfam" id="PF00400">
    <property type="entry name" value="WD40"/>
    <property type="match status" value="1"/>
</dbReference>